<keyword evidence="2" id="KW-0378">Hydrolase</keyword>
<comment type="similarity">
    <text evidence="4">Belongs to the SIMIBI class G3E GTPase family. ZNG1 subfamily.</text>
</comment>
<sequence length="574" mass="61960">MILRSRRGTPSVLQLAFLAATAAMACFSCLAAAFATRARTGRSLSLAASAGVRAGSISAFSNGRSAASTRLFASANSIDVDADAPVPITLLSGFLGAGKTTTLQHLLENRDGLRIGVIVNDMASVNIDASLVKDTEGKGKGNNKSKSNKPGEETSIVELQNGCACCSLADELLTTVDNLLESRNNNNNNNDGAFDALVVELSGVAEPIAIQQNWKAAKANGHPVTRKADMKRVVTLVDSSTFGTDWMTWDVAGERDGWTEQGDTCAVQRKVPELLAEQVEAADVLLLNKIDLAGPDQVEVAAALAKSINKKAVVEEIAFGRVASPKQIVREEASETTKEEAPSQSGCCSNPSCPSNLAKKKQQEEEEAKQPRATVSTDDLGIVSFVYKADRPFDAPKLMGLLNTWPIPVKEDLGGLEHFSPESAAADGGEDVGRTSPFFGVLRSKGFCWMAPTNWATDGTGDPWRHDSAMYWSHAGKHFGISVAGKWWGTLVEEEMKEYFANDREEYNRIRTEEFVTEEWGDRRQELVFIGANIDRGQITEALDACLLNEKGMKRYAKGAESYQRESGKSLVVP</sequence>
<feature type="region of interest" description="Disordered" evidence="6">
    <location>
        <begin position="329"/>
        <end position="374"/>
    </location>
</feature>
<feature type="region of interest" description="Disordered" evidence="6">
    <location>
        <begin position="134"/>
        <end position="153"/>
    </location>
</feature>
<evidence type="ECO:0000256" key="3">
    <source>
        <dbReference type="ARBA" id="ARBA00023186"/>
    </source>
</evidence>
<dbReference type="InterPro" id="IPR011629">
    <property type="entry name" value="CobW-like_C"/>
</dbReference>
<comment type="catalytic activity">
    <reaction evidence="5">
        <text>GTP + H2O = GDP + phosphate + H(+)</text>
        <dbReference type="Rhea" id="RHEA:19669"/>
        <dbReference type="ChEBI" id="CHEBI:15377"/>
        <dbReference type="ChEBI" id="CHEBI:15378"/>
        <dbReference type="ChEBI" id="CHEBI:37565"/>
        <dbReference type="ChEBI" id="CHEBI:43474"/>
        <dbReference type="ChEBI" id="CHEBI:58189"/>
    </reaction>
    <physiologicalReaction direction="left-to-right" evidence="5">
        <dbReference type="Rhea" id="RHEA:19670"/>
    </physiologicalReaction>
</comment>
<dbReference type="OrthoDB" id="272672at2759"/>
<dbReference type="EMBL" id="CAACVS010000292">
    <property type="protein sequence ID" value="VEU40620.1"/>
    <property type="molecule type" value="Genomic_DNA"/>
</dbReference>
<dbReference type="SUPFAM" id="SSF52540">
    <property type="entry name" value="P-loop containing nucleoside triphosphate hydrolases"/>
    <property type="match status" value="1"/>
</dbReference>
<dbReference type="Gene3D" id="3.30.1220.10">
    <property type="entry name" value="CobW-like, C-terminal domain"/>
    <property type="match status" value="1"/>
</dbReference>
<evidence type="ECO:0000259" key="7">
    <source>
        <dbReference type="SMART" id="SM00833"/>
    </source>
</evidence>
<dbReference type="PANTHER" id="PTHR43603">
    <property type="entry name" value="COBW DOMAIN-CONTAINING PROTEIN DDB_G0274527"/>
    <property type="match status" value="1"/>
</dbReference>
<gene>
    <name evidence="8" type="ORF">PSNMU_V1.4_AUG-EV-PASAV3_0074610</name>
</gene>
<dbReference type="CDD" id="cd03112">
    <property type="entry name" value="CobW-like"/>
    <property type="match status" value="1"/>
</dbReference>
<feature type="domain" description="CobW C-terminal" evidence="7">
    <location>
        <begin position="382"/>
        <end position="547"/>
    </location>
</feature>
<feature type="compositionally biased region" description="Basic and acidic residues" evidence="6">
    <location>
        <begin position="329"/>
        <end position="341"/>
    </location>
</feature>
<evidence type="ECO:0000256" key="5">
    <source>
        <dbReference type="ARBA" id="ARBA00049117"/>
    </source>
</evidence>
<dbReference type="GO" id="GO:0000166">
    <property type="term" value="F:nucleotide binding"/>
    <property type="evidence" value="ECO:0007669"/>
    <property type="project" value="UniProtKB-KW"/>
</dbReference>
<keyword evidence="3" id="KW-0143">Chaperone</keyword>
<keyword evidence="1" id="KW-0547">Nucleotide-binding</keyword>
<evidence type="ECO:0000313" key="8">
    <source>
        <dbReference type="EMBL" id="VEU40620.1"/>
    </source>
</evidence>
<dbReference type="Pfam" id="PF02492">
    <property type="entry name" value="cobW"/>
    <property type="match status" value="1"/>
</dbReference>
<name>A0A448ZF23_9STRA</name>
<dbReference type="InterPro" id="IPR027417">
    <property type="entry name" value="P-loop_NTPase"/>
</dbReference>
<evidence type="ECO:0000256" key="2">
    <source>
        <dbReference type="ARBA" id="ARBA00022801"/>
    </source>
</evidence>
<protein>
    <recommendedName>
        <fullName evidence="7">CobW C-terminal domain-containing protein</fullName>
    </recommendedName>
</protein>
<evidence type="ECO:0000256" key="1">
    <source>
        <dbReference type="ARBA" id="ARBA00022741"/>
    </source>
</evidence>
<evidence type="ECO:0000313" key="9">
    <source>
        <dbReference type="Proteomes" id="UP000291116"/>
    </source>
</evidence>
<feature type="compositionally biased region" description="Low complexity" evidence="6">
    <location>
        <begin position="342"/>
        <end position="355"/>
    </location>
</feature>
<dbReference type="AlphaFoldDB" id="A0A448ZF23"/>
<dbReference type="Proteomes" id="UP000291116">
    <property type="component" value="Unassembled WGS sequence"/>
</dbReference>
<organism evidence="8 9">
    <name type="scientific">Pseudo-nitzschia multistriata</name>
    <dbReference type="NCBI Taxonomy" id="183589"/>
    <lineage>
        <taxon>Eukaryota</taxon>
        <taxon>Sar</taxon>
        <taxon>Stramenopiles</taxon>
        <taxon>Ochrophyta</taxon>
        <taxon>Bacillariophyta</taxon>
        <taxon>Bacillariophyceae</taxon>
        <taxon>Bacillariophycidae</taxon>
        <taxon>Bacillariales</taxon>
        <taxon>Bacillariaceae</taxon>
        <taxon>Pseudo-nitzschia</taxon>
    </lineage>
</organism>
<dbReference type="PROSITE" id="PS51257">
    <property type="entry name" value="PROKAR_LIPOPROTEIN"/>
    <property type="match status" value="1"/>
</dbReference>
<reference evidence="8 9" key="1">
    <citation type="submission" date="2019-01" db="EMBL/GenBank/DDBJ databases">
        <authorList>
            <person name="Ferrante I. M."/>
        </authorList>
    </citation>
    <scope>NUCLEOTIDE SEQUENCE [LARGE SCALE GENOMIC DNA]</scope>
    <source>
        <strain evidence="8 9">B856</strain>
    </source>
</reference>
<dbReference type="InterPro" id="IPR003495">
    <property type="entry name" value="CobW/HypB/UreG_nucleotide-bd"/>
</dbReference>
<dbReference type="PANTHER" id="PTHR43603:SF1">
    <property type="entry name" value="ZINC-REGULATED GTPASE METALLOPROTEIN ACTIVATOR 1"/>
    <property type="match status" value="1"/>
</dbReference>
<evidence type="ECO:0000256" key="6">
    <source>
        <dbReference type="SAM" id="MobiDB-lite"/>
    </source>
</evidence>
<dbReference type="SMART" id="SM00833">
    <property type="entry name" value="CobW_C"/>
    <property type="match status" value="1"/>
</dbReference>
<evidence type="ECO:0000256" key="4">
    <source>
        <dbReference type="ARBA" id="ARBA00034320"/>
    </source>
</evidence>
<keyword evidence="9" id="KW-1185">Reference proteome</keyword>
<dbReference type="GO" id="GO:0016787">
    <property type="term" value="F:hydrolase activity"/>
    <property type="evidence" value="ECO:0007669"/>
    <property type="project" value="UniProtKB-KW"/>
</dbReference>
<dbReference type="Pfam" id="PF07683">
    <property type="entry name" value="CobW_C"/>
    <property type="match status" value="1"/>
</dbReference>
<proteinExistence type="inferred from homology"/>
<dbReference type="SUPFAM" id="SSF90002">
    <property type="entry name" value="Hypothetical protein YjiA, C-terminal domain"/>
    <property type="match status" value="1"/>
</dbReference>
<accession>A0A448ZF23</accession>
<dbReference type="Gene3D" id="3.40.50.300">
    <property type="entry name" value="P-loop containing nucleotide triphosphate hydrolases"/>
    <property type="match status" value="1"/>
</dbReference>
<dbReference type="InterPro" id="IPR051927">
    <property type="entry name" value="Zn_Chap_cDPG_Synth"/>
</dbReference>
<dbReference type="InterPro" id="IPR036627">
    <property type="entry name" value="CobW-likC_sf"/>
</dbReference>